<accession>A0ABY5C087</accession>
<name>A0ABY5C087_9LACO</name>
<dbReference type="EMBL" id="CP097122">
    <property type="protein sequence ID" value="USS92169.1"/>
    <property type="molecule type" value="Genomic_DNA"/>
</dbReference>
<sequence>MSGFRAYEEVKKGLEDADNQVIGSDTGLDRNRKDAYQDAKDAVNLNRNSMGIPNLTQHSQAYQTVYQMVADDAKNGGELSFNGAMNVNNKKIDIHNQSSFYQQSYQLAYLQARQLIGKPLLMGKV</sequence>
<evidence type="ECO:0000313" key="2">
    <source>
        <dbReference type="Proteomes" id="UP001056093"/>
    </source>
</evidence>
<dbReference type="RefSeq" id="WP_252773970.1">
    <property type="nucleotide sequence ID" value="NZ_CP097122.1"/>
</dbReference>
<keyword evidence="2" id="KW-1185">Reference proteome</keyword>
<dbReference type="Proteomes" id="UP001056093">
    <property type="component" value="Chromosome"/>
</dbReference>
<organism evidence="1 2">
    <name type="scientific">Fructobacillus americanaquae</name>
    <dbReference type="NCBI Taxonomy" id="2940302"/>
    <lineage>
        <taxon>Bacteria</taxon>
        <taxon>Bacillati</taxon>
        <taxon>Bacillota</taxon>
        <taxon>Bacilli</taxon>
        <taxon>Lactobacillales</taxon>
        <taxon>Lactobacillaceae</taxon>
        <taxon>Fructobacillus</taxon>
    </lineage>
</organism>
<gene>
    <name evidence="1" type="ORF">M3M36_00705</name>
</gene>
<reference evidence="1" key="1">
    <citation type="submission" date="2022-05" db="EMBL/GenBank/DDBJ databases">
        <authorList>
            <person name="Oliphant S.A."/>
            <person name="Watson-Haigh N.S."/>
            <person name="Sumby K.M."/>
            <person name="Gardner J.M."/>
            <person name="Jiranek V."/>
        </authorList>
    </citation>
    <scope>NUCLEOTIDE SEQUENCE</scope>
    <source>
        <strain evidence="1">KI3_B9</strain>
    </source>
</reference>
<proteinExistence type="predicted"/>
<protein>
    <submittedName>
        <fullName evidence="1">Uncharacterized protein</fullName>
    </submittedName>
</protein>
<evidence type="ECO:0000313" key="1">
    <source>
        <dbReference type="EMBL" id="USS92169.1"/>
    </source>
</evidence>